<evidence type="ECO:0000313" key="3">
    <source>
        <dbReference type="Proteomes" id="UP000076532"/>
    </source>
</evidence>
<sequence length="641" mass="70717">MTVRRHWLSVQEAMLSSCPLTIIVVVRAFSTFQILTPVERTEKNLLMPPSRKKARSDVMDKLTLDSPPQTERSLPVSISSIANELLSRIFTLATHDSHDPYDAILYPIIVSHVCATWRQVALSTSELWTSIILTHPSPWSQLSRTIAYLSRSRRRPLSLFLDFRDPAWDWSEDSHSFSWKHMENVIRLLSPHVLRWRCLELLTDTWSPIFTFLWYIRRVPSAPMLEDISISRCNVYFAAQGVTFEPVALKEPVALFGGGGALKSLRRVVLAGVHCDWENSGLQGLEDLELKYQAMDVMPSLPQFVDILKKCPKLRRLAIFGWGPRAETMPDKVTGRESSPLSVGKFCGSVCLPHLEHFILGFLDVEYATDLLSLFCFPALKSLTLEDISPTLDPADHQDASQILEFLASNASSGPPPSHPSTCTNTQCFPLANIIHLELRSVQASQLEIRRFLLKLPSLQRLSLTNMGRDIFTALGHIDAPASSTATTPAVSSHPFCLQHVTCVQVDRKALVAFAQLPVERKPLAPHCKLTLDIRGEGLALSGVPRVELIEAGVIIIADDSRARRPSLALLPRDENAASAPTPPAPTEDSLAGPLSEPEIVAKDDGSPRRPSPPAGNASLVPASTSAGDLKGATSPELTDY</sequence>
<dbReference type="SUPFAM" id="SSF52047">
    <property type="entry name" value="RNI-like"/>
    <property type="match status" value="1"/>
</dbReference>
<keyword evidence="3" id="KW-1185">Reference proteome</keyword>
<dbReference type="Gene3D" id="1.20.1280.50">
    <property type="match status" value="1"/>
</dbReference>
<feature type="region of interest" description="Disordered" evidence="1">
    <location>
        <begin position="570"/>
        <end position="641"/>
    </location>
</feature>
<organism evidence="2 3">
    <name type="scientific">Athelia psychrophila</name>
    <dbReference type="NCBI Taxonomy" id="1759441"/>
    <lineage>
        <taxon>Eukaryota</taxon>
        <taxon>Fungi</taxon>
        <taxon>Dikarya</taxon>
        <taxon>Basidiomycota</taxon>
        <taxon>Agaricomycotina</taxon>
        <taxon>Agaricomycetes</taxon>
        <taxon>Agaricomycetidae</taxon>
        <taxon>Atheliales</taxon>
        <taxon>Atheliaceae</taxon>
        <taxon>Athelia</taxon>
    </lineage>
</organism>
<dbReference type="EMBL" id="KV417944">
    <property type="protein sequence ID" value="KZP04240.1"/>
    <property type="molecule type" value="Genomic_DNA"/>
</dbReference>
<gene>
    <name evidence="2" type="ORF">FIBSPDRAFT_904434</name>
</gene>
<dbReference type="Proteomes" id="UP000076532">
    <property type="component" value="Unassembled WGS sequence"/>
</dbReference>
<dbReference type="InterPro" id="IPR032675">
    <property type="entry name" value="LRR_dom_sf"/>
</dbReference>
<dbReference type="AlphaFoldDB" id="A0A167US72"/>
<name>A0A167US72_9AGAM</name>
<accession>A0A167US72</accession>
<proteinExistence type="predicted"/>
<reference evidence="2 3" key="1">
    <citation type="journal article" date="2016" name="Mol. Biol. Evol.">
        <title>Comparative Genomics of Early-Diverging Mushroom-Forming Fungi Provides Insights into the Origins of Lignocellulose Decay Capabilities.</title>
        <authorList>
            <person name="Nagy L.G."/>
            <person name="Riley R."/>
            <person name="Tritt A."/>
            <person name="Adam C."/>
            <person name="Daum C."/>
            <person name="Floudas D."/>
            <person name="Sun H."/>
            <person name="Yadav J.S."/>
            <person name="Pangilinan J."/>
            <person name="Larsson K.H."/>
            <person name="Matsuura K."/>
            <person name="Barry K."/>
            <person name="Labutti K."/>
            <person name="Kuo R."/>
            <person name="Ohm R.A."/>
            <person name="Bhattacharya S.S."/>
            <person name="Shirouzu T."/>
            <person name="Yoshinaga Y."/>
            <person name="Martin F.M."/>
            <person name="Grigoriev I.V."/>
            <person name="Hibbett D.S."/>
        </authorList>
    </citation>
    <scope>NUCLEOTIDE SEQUENCE [LARGE SCALE GENOMIC DNA]</scope>
    <source>
        <strain evidence="2 3">CBS 109695</strain>
    </source>
</reference>
<evidence type="ECO:0000256" key="1">
    <source>
        <dbReference type="SAM" id="MobiDB-lite"/>
    </source>
</evidence>
<dbReference type="OrthoDB" id="3252356at2759"/>
<protein>
    <submittedName>
        <fullName evidence="2">Uncharacterized protein</fullName>
    </submittedName>
</protein>
<evidence type="ECO:0000313" key="2">
    <source>
        <dbReference type="EMBL" id="KZP04240.1"/>
    </source>
</evidence>
<dbReference type="Gene3D" id="3.80.10.10">
    <property type="entry name" value="Ribonuclease Inhibitor"/>
    <property type="match status" value="1"/>
</dbReference>
<dbReference type="STRING" id="436010.A0A167US72"/>